<keyword evidence="3" id="KW-1185">Reference proteome</keyword>
<proteinExistence type="predicted"/>
<gene>
    <name evidence="2" type="ORF">BaRGS_00024018</name>
</gene>
<evidence type="ECO:0000313" key="3">
    <source>
        <dbReference type="Proteomes" id="UP001519460"/>
    </source>
</evidence>
<feature type="region of interest" description="Disordered" evidence="1">
    <location>
        <begin position="1"/>
        <end position="112"/>
    </location>
</feature>
<sequence length="228" mass="23990">LECQPCQSVLPPLPPAGDENLSARLAIQGLSDTEGCQTHEAEIASEVTGDMDQAPDANSNPDTDGRETLDSPSDLNETSRVGHGNNKDGSVDGTSASNQDQQNPISPCNKRIAELGREISGLRAALSADKRPSYKEALVSAIPTKNKFSALAEADTPTDDATESLTSRKVTDKPGTENHGPAAGHRKSERNQPSPFDILAKERISPDSKSLLLGDSVVVGIDPAKMAP</sequence>
<name>A0ABD0KC84_9CAEN</name>
<feature type="non-terminal residue" evidence="2">
    <location>
        <position position="228"/>
    </location>
</feature>
<dbReference type="EMBL" id="JACVVK020000205">
    <property type="protein sequence ID" value="KAK7484733.1"/>
    <property type="molecule type" value="Genomic_DNA"/>
</dbReference>
<feature type="compositionally biased region" description="Polar residues" evidence="1">
    <location>
        <begin position="70"/>
        <end position="79"/>
    </location>
</feature>
<protein>
    <submittedName>
        <fullName evidence="2">Uncharacterized protein</fullName>
    </submittedName>
</protein>
<feature type="compositionally biased region" description="Polar residues" evidence="1">
    <location>
        <begin position="92"/>
        <end position="106"/>
    </location>
</feature>
<dbReference type="AlphaFoldDB" id="A0ABD0KC84"/>
<reference evidence="2 3" key="1">
    <citation type="journal article" date="2023" name="Sci. Data">
        <title>Genome assembly of the Korean intertidal mud-creeper Batillaria attramentaria.</title>
        <authorList>
            <person name="Patra A.K."/>
            <person name="Ho P.T."/>
            <person name="Jun S."/>
            <person name="Lee S.J."/>
            <person name="Kim Y."/>
            <person name="Won Y.J."/>
        </authorList>
    </citation>
    <scope>NUCLEOTIDE SEQUENCE [LARGE SCALE GENOMIC DNA]</scope>
    <source>
        <strain evidence="2">Wonlab-2016</strain>
    </source>
</reference>
<feature type="region of interest" description="Disordered" evidence="1">
    <location>
        <begin position="144"/>
        <end position="197"/>
    </location>
</feature>
<dbReference type="Proteomes" id="UP001519460">
    <property type="component" value="Unassembled WGS sequence"/>
</dbReference>
<evidence type="ECO:0000256" key="1">
    <source>
        <dbReference type="SAM" id="MobiDB-lite"/>
    </source>
</evidence>
<accession>A0ABD0KC84</accession>
<feature type="non-terminal residue" evidence="2">
    <location>
        <position position="1"/>
    </location>
</feature>
<comment type="caution">
    <text evidence="2">The sequence shown here is derived from an EMBL/GenBank/DDBJ whole genome shotgun (WGS) entry which is preliminary data.</text>
</comment>
<evidence type="ECO:0000313" key="2">
    <source>
        <dbReference type="EMBL" id="KAK7484733.1"/>
    </source>
</evidence>
<organism evidence="2 3">
    <name type="scientific">Batillaria attramentaria</name>
    <dbReference type="NCBI Taxonomy" id="370345"/>
    <lineage>
        <taxon>Eukaryota</taxon>
        <taxon>Metazoa</taxon>
        <taxon>Spiralia</taxon>
        <taxon>Lophotrochozoa</taxon>
        <taxon>Mollusca</taxon>
        <taxon>Gastropoda</taxon>
        <taxon>Caenogastropoda</taxon>
        <taxon>Sorbeoconcha</taxon>
        <taxon>Cerithioidea</taxon>
        <taxon>Batillariidae</taxon>
        <taxon>Batillaria</taxon>
    </lineage>
</organism>